<evidence type="ECO:0000256" key="3">
    <source>
        <dbReference type="ARBA" id="ARBA00022827"/>
    </source>
</evidence>
<keyword evidence="4" id="KW-0547">Nucleotide-binding</keyword>
<feature type="domain" description="FAD/NAD(P)-binding" evidence="7">
    <location>
        <begin position="6"/>
        <end position="315"/>
    </location>
</feature>
<evidence type="ECO:0000256" key="4">
    <source>
        <dbReference type="PIRSR" id="PIRSR000350-3"/>
    </source>
</evidence>
<accession>A0A0R2B6Z4</accession>
<proteinExistence type="inferred from homology"/>
<comment type="similarity">
    <text evidence="1">Belongs to the class-I pyridine nucleotide-disulfide oxidoreductase family.</text>
</comment>
<dbReference type="GO" id="GO:0000166">
    <property type="term" value="F:nucleotide binding"/>
    <property type="evidence" value="ECO:0007669"/>
    <property type="project" value="UniProtKB-KW"/>
</dbReference>
<feature type="binding site" evidence="4">
    <location>
        <position position="300"/>
    </location>
    <ligand>
        <name>FAD</name>
        <dbReference type="ChEBI" id="CHEBI:57692"/>
    </ligand>
</feature>
<dbReference type="SUPFAM" id="SSF55424">
    <property type="entry name" value="FAD/NAD-linked reductases, dimerisation (C-terminal) domain"/>
    <property type="match status" value="1"/>
</dbReference>
<organism evidence="8 9">
    <name type="scientific">Secundilactobacillus collinoides DSM 20515 = JCM 1123</name>
    <dbReference type="NCBI Taxonomy" id="1423733"/>
    <lineage>
        <taxon>Bacteria</taxon>
        <taxon>Bacillati</taxon>
        <taxon>Bacillota</taxon>
        <taxon>Bacilli</taxon>
        <taxon>Lactobacillales</taxon>
        <taxon>Lactobacillaceae</taxon>
        <taxon>Secundilactobacillus</taxon>
    </lineage>
</organism>
<dbReference type="InterPro" id="IPR023753">
    <property type="entry name" value="FAD/NAD-binding_dom"/>
</dbReference>
<dbReference type="InterPro" id="IPR001100">
    <property type="entry name" value="Pyr_nuc-diS_OxRdtase"/>
</dbReference>
<feature type="binding site" evidence="4">
    <location>
        <position position="51"/>
    </location>
    <ligand>
        <name>FAD</name>
        <dbReference type="ChEBI" id="CHEBI:57692"/>
    </ligand>
</feature>
<feature type="disulfide bond" description="Redox-active" evidence="5">
    <location>
        <begin position="43"/>
        <end position="48"/>
    </location>
</feature>
<reference evidence="8 9" key="1">
    <citation type="journal article" date="2015" name="Genome Announc.">
        <title>Expanding the biotechnology potential of lactobacilli through comparative genomics of 213 strains and associated genera.</title>
        <authorList>
            <person name="Sun Z."/>
            <person name="Harris H.M."/>
            <person name="McCann A."/>
            <person name="Guo C."/>
            <person name="Argimon S."/>
            <person name="Zhang W."/>
            <person name="Yang X."/>
            <person name="Jeffery I.B."/>
            <person name="Cooney J.C."/>
            <person name="Kagawa T.F."/>
            <person name="Liu W."/>
            <person name="Song Y."/>
            <person name="Salvetti E."/>
            <person name="Wrobel A."/>
            <person name="Rasinkangas P."/>
            <person name="Parkhill J."/>
            <person name="Rea M.C."/>
            <person name="O'Sullivan O."/>
            <person name="Ritari J."/>
            <person name="Douillard F.P."/>
            <person name="Paul Ross R."/>
            <person name="Yang R."/>
            <person name="Briner A.E."/>
            <person name="Felis G.E."/>
            <person name="de Vos W.M."/>
            <person name="Barrangou R."/>
            <person name="Klaenhammer T.R."/>
            <person name="Caufield P.W."/>
            <person name="Cui Y."/>
            <person name="Zhang H."/>
            <person name="O'Toole P.W."/>
        </authorList>
    </citation>
    <scope>NUCLEOTIDE SEQUENCE [LARGE SCALE GENOMIC DNA]</scope>
    <source>
        <strain evidence="8 9">DSM 20515</strain>
    </source>
</reference>
<dbReference type="Pfam" id="PF02852">
    <property type="entry name" value="Pyr_redox_dim"/>
    <property type="match status" value="1"/>
</dbReference>
<dbReference type="PRINTS" id="PR00368">
    <property type="entry name" value="FADPNR"/>
</dbReference>
<comment type="caution">
    <text evidence="8">The sequence shown here is derived from an EMBL/GenBank/DDBJ whole genome shotgun (WGS) entry which is preliminary data.</text>
</comment>
<feature type="binding site" evidence="4">
    <location>
        <position position="260"/>
    </location>
    <ligand>
        <name>NAD(+)</name>
        <dbReference type="ChEBI" id="CHEBI:57540"/>
    </ligand>
</feature>
<evidence type="ECO:0000313" key="8">
    <source>
        <dbReference type="EMBL" id="KRM75167.1"/>
    </source>
</evidence>
<dbReference type="Pfam" id="PF07992">
    <property type="entry name" value="Pyr_redox_2"/>
    <property type="match status" value="1"/>
</dbReference>
<dbReference type="SUPFAM" id="SSF51905">
    <property type="entry name" value="FAD/NAD(P)-binding domain"/>
    <property type="match status" value="1"/>
</dbReference>
<dbReference type="Proteomes" id="UP000051845">
    <property type="component" value="Unassembled WGS sequence"/>
</dbReference>
<dbReference type="PIRSF" id="PIRSF000350">
    <property type="entry name" value="Mercury_reductase_MerA"/>
    <property type="match status" value="1"/>
</dbReference>
<evidence type="ECO:0000313" key="9">
    <source>
        <dbReference type="Proteomes" id="UP000051845"/>
    </source>
</evidence>
<feature type="domain" description="Pyridine nucleotide-disulphide oxidoreductase dimerisation" evidence="6">
    <location>
        <begin position="337"/>
        <end position="436"/>
    </location>
</feature>
<dbReference type="AlphaFoldDB" id="A0A0R2B6Z4"/>
<keyword evidence="2" id="KW-0285">Flavoprotein</keyword>
<dbReference type="PANTHER" id="PTHR43014">
    <property type="entry name" value="MERCURIC REDUCTASE"/>
    <property type="match status" value="1"/>
</dbReference>
<evidence type="ECO:0000256" key="5">
    <source>
        <dbReference type="PIRSR" id="PIRSR000350-4"/>
    </source>
</evidence>
<name>A0A0R2B6Z4_SECCO</name>
<dbReference type="InterPro" id="IPR004099">
    <property type="entry name" value="Pyr_nucl-diS_OxRdtase_dimer"/>
</dbReference>
<dbReference type="EMBL" id="AYYR01000055">
    <property type="protein sequence ID" value="KRM75167.1"/>
    <property type="molecule type" value="Genomic_DNA"/>
</dbReference>
<feature type="binding site" evidence="4">
    <location>
        <position position="113"/>
    </location>
    <ligand>
        <name>FAD</name>
        <dbReference type="ChEBI" id="CHEBI:57692"/>
    </ligand>
</feature>
<protein>
    <submittedName>
        <fullName evidence="8">Glutathione-disulfide reductase</fullName>
    </submittedName>
</protein>
<comment type="cofactor">
    <cofactor evidence="4">
        <name>FAD</name>
        <dbReference type="ChEBI" id="CHEBI:57692"/>
    </cofactor>
    <text evidence="4">Binds 1 FAD per subunit.</text>
</comment>
<dbReference type="PRINTS" id="PR00411">
    <property type="entry name" value="PNDRDTASEI"/>
</dbReference>
<dbReference type="InterPro" id="IPR016156">
    <property type="entry name" value="FAD/NAD-linked_Rdtase_dimer_sf"/>
</dbReference>
<evidence type="ECO:0000256" key="1">
    <source>
        <dbReference type="ARBA" id="ARBA00007532"/>
    </source>
</evidence>
<dbReference type="PANTHER" id="PTHR43014:SF5">
    <property type="entry name" value="GLUTATHIONE REDUCTASE (NADPH)"/>
    <property type="match status" value="1"/>
</dbReference>
<evidence type="ECO:0000259" key="7">
    <source>
        <dbReference type="Pfam" id="PF07992"/>
    </source>
</evidence>
<sequence>MTKYDYDVLYLGSGHATFDGAIPLAATGVKVGVIESGLIGGTCPNRGCNAKITLDQPVILTRLAERLNGIVNGNLSIDWAENVANKQAVIDGLPKMIAGLMTQSGIALLTGHGVLVDNHTIEINGKQRVTGEKIVLAMGQRPNHIDVPGTELAHDSTDFMNLQKLPKHLAILGSGYISMEFATIANAAGSDVTVLMHGDAALRQFYQPFVQQVVDDLSTRGVQFVPRANVSGLEENGDQTIVTYGDDEALAVDYVLDATGRIPNVENLGLDNVGVAYTEKGITVNDHLQTSIDNIYASGDVINKTQPKLTPTAIFESKYLSQVFSGKETGPIDYPVIPSVVFTSPRIAKAGISVAYAEQKDCKIVRNHIADDWYRQVDKQTIGDSFLMFDDDQKLVGATEVSEKADDAIDTLLPAIEFHLDAKQIGRIVPLFPSIGASAWEKL</sequence>
<evidence type="ECO:0000259" key="6">
    <source>
        <dbReference type="Pfam" id="PF02852"/>
    </source>
</evidence>
<dbReference type="Gene3D" id="3.50.50.60">
    <property type="entry name" value="FAD/NAD(P)-binding domain"/>
    <property type="match status" value="1"/>
</dbReference>
<dbReference type="InterPro" id="IPR036188">
    <property type="entry name" value="FAD/NAD-bd_sf"/>
</dbReference>
<keyword evidence="3 4" id="KW-0274">FAD</keyword>
<gene>
    <name evidence="8" type="ORF">FC82_GL002561</name>
</gene>
<dbReference type="PATRIC" id="fig|1423733.4.peg.2676"/>
<keyword evidence="4" id="KW-0520">NAD</keyword>
<evidence type="ECO:0000256" key="2">
    <source>
        <dbReference type="ARBA" id="ARBA00022630"/>
    </source>
</evidence>
<dbReference type="RefSeq" id="WP_056996945.1">
    <property type="nucleotide sequence ID" value="NZ_AYYR01000055.1"/>
</dbReference>
<dbReference type="GO" id="GO:0016491">
    <property type="term" value="F:oxidoreductase activity"/>
    <property type="evidence" value="ECO:0007669"/>
    <property type="project" value="InterPro"/>
</dbReference>
<dbReference type="STRING" id="33960.TY91_00740"/>
<feature type="binding site" evidence="4">
    <location>
        <begin position="173"/>
        <end position="180"/>
    </location>
    <ligand>
        <name>NAD(+)</name>
        <dbReference type="ChEBI" id="CHEBI:57540"/>
    </ligand>
</feature>